<evidence type="ECO:0000256" key="1">
    <source>
        <dbReference type="SAM" id="Phobius"/>
    </source>
</evidence>
<evidence type="ECO:0000313" key="2">
    <source>
        <dbReference type="EMBL" id="KAA0920930.1"/>
    </source>
</evidence>
<dbReference type="AlphaFoldDB" id="A0A5A9ZUQ6"/>
<dbReference type="EMBL" id="VINQ01000001">
    <property type="protein sequence ID" value="KAA0920930.1"/>
    <property type="molecule type" value="Genomic_DNA"/>
</dbReference>
<gene>
    <name evidence="2" type="ORF">FLO80_01785</name>
</gene>
<comment type="caution">
    <text evidence="2">The sequence shown here is derived from an EMBL/GenBank/DDBJ whole genome shotgun (WGS) entry which is preliminary data.</text>
</comment>
<keyword evidence="1" id="KW-0472">Membrane</keyword>
<keyword evidence="1" id="KW-0812">Transmembrane</keyword>
<reference evidence="2 3" key="1">
    <citation type="submission" date="2019-07" db="EMBL/GenBank/DDBJ databases">
        <title>Aquicoccus porphyridii gen. nov., sp. nov., isolated from a small marine red alga, Porphyridium marinum.</title>
        <authorList>
            <person name="Liu L."/>
        </authorList>
    </citation>
    <scope>NUCLEOTIDE SEQUENCE [LARGE SCALE GENOMIC DNA]</scope>
    <source>
        <strain evidence="2 3">L1 8-17</strain>
    </source>
</reference>
<proteinExistence type="predicted"/>
<dbReference type="Proteomes" id="UP000325291">
    <property type="component" value="Unassembled WGS sequence"/>
</dbReference>
<feature type="transmembrane region" description="Helical" evidence="1">
    <location>
        <begin position="27"/>
        <end position="49"/>
    </location>
</feature>
<protein>
    <submittedName>
        <fullName evidence="2">Uncharacterized protein</fullName>
    </submittedName>
</protein>
<accession>A0A5A9ZUQ6</accession>
<keyword evidence="3" id="KW-1185">Reference proteome</keyword>
<dbReference type="RefSeq" id="WP_111362047.1">
    <property type="nucleotide sequence ID" value="NZ_VINQ01000001.1"/>
</dbReference>
<organism evidence="2 3">
    <name type="scientific">Aquicoccus porphyridii</name>
    <dbReference type="NCBI Taxonomy" id="1852029"/>
    <lineage>
        <taxon>Bacteria</taxon>
        <taxon>Pseudomonadati</taxon>
        <taxon>Pseudomonadota</taxon>
        <taxon>Alphaproteobacteria</taxon>
        <taxon>Rhodobacterales</taxon>
        <taxon>Paracoccaceae</taxon>
        <taxon>Aquicoccus</taxon>
    </lineage>
</organism>
<evidence type="ECO:0000313" key="3">
    <source>
        <dbReference type="Proteomes" id="UP000325291"/>
    </source>
</evidence>
<name>A0A5A9ZUQ6_9RHOB</name>
<keyword evidence="1" id="KW-1133">Transmembrane helix</keyword>
<sequence length="185" mass="21358">MIKIPHTRQEWTKLGQTVGWTLVRFQVLGMIIGMVLTIFTQLLTGFWEFRATHEDMLRQQWSAVVDAQEQFESKLGQIDTVLRGQPSPTAGTEYASAAQTYIRSMEAISRSLPETSTEIADYIDTIAALRKYYDANSPPAPNTDEWQIFYGEYRQDFDRYVEARERYFNVLAAELGDYARYITNS</sequence>